<accession>W7E4U6</accession>
<dbReference type="GeneID" id="26251994"/>
<dbReference type="RefSeq" id="XP_014554954.1">
    <property type="nucleotide sequence ID" value="XM_014699468.1"/>
</dbReference>
<evidence type="ECO:0000313" key="2">
    <source>
        <dbReference type="Proteomes" id="UP000054337"/>
    </source>
</evidence>
<dbReference type="HOGENOM" id="CLU_139323_0_0_1"/>
<organism evidence="1 2">
    <name type="scientific">Bipolaris victoriae (strain FI3)</name>
    <name type="common">Victoria blight of oats agent</name>
    <name type="synonym">Cochliobolus victoriae</name>
    <dbReference type="NCBI Taxonomy" id="930091"/>
    <lineage>
        <taxon>Eukaryota</taxon>
        <taxon>Fungi</taxon>
        <taxon>Dikarya</taxon>
        <taxon>Ascomycota</taxon>
        <taxon>Pezizomycotina</taxon>
        <taxon>Dothideomycetes</taxon>
        <taxon>Pleosporomycetidae</taxon>
        <taxon>Pleosporales</taxon>
        <taxon>Pleosporineae</taxon>
        <taxon>Pleosporaceae</taxon>
        <taxon>Bipolaris</taxon>
    </lineage>
</organism>
<proteinExistence type="predicted"/>
<evidence type="ECO:0000313" key="1">
    <source>
        <dbReference type="EMBL" id="EUN25448.1"/>
    </source>
</evidence>
<name>W7E4U6_BIPV3</name>
<dbReference type="EMBL" id="KI968752">
    <property type="protein sequence ID" value="EUN25448.1"/>
    <property type="molecule type" value="Genomic_DNA"/>
</dbReference>
<protein>
    <submittedName>
        <fullName evidence="1">Uncharacterized protein</fullName>
    </submittedName>
</protein>
<gene>
    <name evidence="1" type="ORF">COCVIDRAFT_17420</name>
</gene>
<dbReference type="Proteomes" id="UP000054337">
    <property type="component" value="Unassembled WGS sequence"/>
</dbReference>
<reference evidence="1 2" key="1">
    <citation type="journal article" date="2013" name="PLoS Genet.">
        <title>Comparative genome structure, secondary metabolite, and effector coding capacity across Cochliobolus pathogens.</title>
        <authorList>
            <person name="Condon B.J."/>
            <person name="Leng Y."/>
            <person name="Wu D."/>
            <person name="Bushley K.E."/>
            <person name="Ohm R.A."/>
            <person name="Otillar R."/>
            <person name="Martin J."/>
            <person name="Schackwitz W."/>
            <person name="Grimwood J."/>
            <person name="MohdZainudin N."/>
            <person name="Xue C."/>
            <person name="Wang R."/>
            <person name="Manning V.A."/>
            <person name="Dhillon B."/>
            <person name="Tu Z.J."/>
            <person name="Steffenson B.J."/>
            <person name="Salamov A."/>
            <person name="Sun H."/>
            <person name="Lowry S."/>
            <person name="LaButti K."/>
            <person name="Han J."/>
            <person name="Copeland A."/>
            <person name="Lindquist E."/>
            <person name="Barry K."/>
            <person name="Schmutz J."/>
            <person name="Baker S.E."/>
            <person name="Ciuffetti L.M."/>
            <person name="Grigoriev I.V."/>
            <person name="Zhong S."/>
            <person name="Turgeon B.G."/>
        </authorList>
    </citation>
    <scope>NUCLEOTIDE SEQUENCE [LARGE SCALE GENOMIC DNA]</scope>
    <source>
        <strain evidence="1 2">FI3</strain>
    </source>
</reference>
<dbReference type="AlphaFoldDB" id="W7E4U6"/>
<sequence length="143" mass="15260">MANAKTILKALAGTYALINTTTLYNGIPGPDVQFRKDPRGMLVYTQTGYVSVVITDATNITLSFAGPLNVDPVAVSTVVTGEIIYGPFIASNVPALIGTKERTKYDISFSDGTNDFPCGTKILSTQSLGHNGTEELALWRSID</sequence>
<keyword evidence="2" id="KW-1185">Reference proteome</keyword>